<dbReference type="Proteomes" id="UP000828390">
    <property type="component" value="Unassembled WGS sequence"/>
</dbReference>
<organism evidence="1 2">
    <name type="scientific">Dreissena polymorpha</name>
    <name type="common">Zebra mussel</name>
    <name type="synonym">Mytilus polymorpha</name>
    <dbReference type="NCBI Taxonomy" id="45954"/>
    <lineage>
        <taxon>Eukaryota</taxon>
        <taxon>Metazoa</taxon>
        <taxon>Spiralia</taxon>
        <taxon>Lophotrochozoa</taxon>
        <taxon>Mollusca</taxon>
        <taxon>Bivalvia</taxon>
        <taxon>Autobranchia</taxon>
        <taxon>Heteroconchia</taxon>
        <taxon>Euheterodonta</taxon>
        <taxon>Imparidentia</taxon>
        <taxon>Neoheterodontei</taxon>
        <taxon>Myida</taxon>
        <taxon>Dreissenoidea</taxon>
        <taxon>Dreissenidae</taxon>
        <taxon>Dreissena</taxon>
    </lineage>
</organism>
<gene>
    <name evidence="1" type="ORF">DPMN_073679</name>
</gene>
<reference evidence="1" key="1">
    <citation type="journal article" date="2019" name="bioRxiv">
        <title>The Genome of the Zebra Mussel, Dreissena polymorpha: A Resource for Invasive Species Research.</title>
        <authorList>
            <person name="McCartney M.A."/>
            <person name="Auch B."/>
            <person name="Kono T."/>
            <person name="Mallez S."/>
            <person name="Zhang Y."/>
            <person name="Obille A."/>
            <person name="Becker A."/>
            <person name="Abrahante J.E."/>
            <person name="Garbe J."/>
            <person name="Badalamenti J.P."/>
            <person name="Herman A."/>
            <person name="Mangelson H."/>
            <person name="Liachko I."/>
            <person name="Sullivan S."/>
            <person name="Sone E.D."/>
            <person name="Koren S."/>
            <person name="Silverstein K.A.T."/>
            <person name="Beckman K.B."/>
            <person name="Gohl D.M."/>
        </authorList>
    </citation>
    <scope>NUCLEOTIDE SEQUENCE</scope>
    <source>
        <strain evidence="1">Duluth1</strain>
        <tissue evidence="1">Whole animal</tissue>
    </source>
</reference>
<evidence type="ECO:0000313" key="2">
    <source>
        <dbReference type="Proteomes" id="UP000828390"/>
    </source>
</evidence>
<reference evidence="1" key="2">
    <citation type="submission" date="2020-11" db="EMBL/GenBank/DDBJ databases">
        <authorList>
            <person name="McCartney M.A."/>
            <person name="Auch B."/>
            <person name="Kono T."/>
            <person name="Mallez S."/>
            <person name="Becker A."/>
            <person name="Gohl D.M."/>
            <person name="Silverstein K.A.T."/>
            <person name="Koren S."/>
            <person name="Bechman K.B."/>
            <person name="Herman A."/>
            <person name="Abrahante J.E."/>
            <person name="Garbe J."/>
        </authorList>
    </citation>
    <scope>NUCLEOTIDE SEQUENCE</scope>
    <source>
        <strain evidence="1">Duluth1</strain>
        <tissue evidence="1">Whole animal</tissue>
    </source>
</reference>
<dbReference type="AlphaFoldDB" id="A0A9D4HDS8"/>
<keyword evidence="2" id="KW-1185">Reference proteome</keyword>
<name>A0A9D4HDS8_DREPO</name>
<sequence length="167" mass="18630">MSVSAAALQAAITTGSVTLRVELLQNAEHRTSNTAGRWTRMSAQARATDEWLTSTAQACAIDYCAKAEPGTPNLVGALTCQVPELLFITPITYNLSHEFKMGCTILFTTNLIPAIFKIWLSLYENVPPVKPIFFFTESPDLNPIEFFLESDETIRRKESQALRNSWK</sequence>
<protein>
    <submittedName>
        <fullName evidence="1">Uncharacterized protein</fullName>
    </submittedName>
</protein>
<accession>A0A9D4HDS8</accession>
<evidence type="ECO:0000313" key="1">
    <source>
        <dbReference type="EMBL" id="KAH3713878.1"/>
    </source>
</evidence>
<proteinExistence type="predicted"/>
<dbReference type="EMBL" id="JAIWYP010000014">
    <property type="protein sequence ID" value="KAH3713878.1"/>
    <property type="molecule type" value="Genomic_DNA"/>
</dbReference>
<comment type="caution">
    <text evidence="1">The sequence shown here is derived from an EMBL/GenBank/DDBJ whole genome shotgun (WGS) entry which is preliminary data.</text>
</comment>